<feature type="chain" id="PRO_5045649346" description="Acyloxyacyl hydrolase" evidence="1">
    <location>
        <begin position="21"/>
        <end position="197"/>
    </location>
</feature>
<organism evidence="2 3">
    <name type="scientific">Ahrensia kielensis</name>
    <dbReference type="NCBI Taxonomy" id="76980"/>
    <lineage>
        <taxon>Bacteria</taxon>
        <taxon>Pseudomonadati</taxon>
        <taxon>Pseudomonadota</taxon>
        <taxon>Alphaproteobacteria</taxon>
        <taxon>Hyphomicrobiales</taxon>
        <taxon>Ahrensiaceae</taxon>
        <taxon>Ahrensia</taxon>
    </lineage>
</organism>
<comment type="caution">
    <text evidence="2">The sequence shown here is derived from an EMBL/GenBank/DDBJ whole genome shotgun (WGS) entry which is preliminary data.</text>
</comment>
<evidence type="ECO:0000256" key="1">
    <source>
        <dbReference type="SAM" id="SignalP"/>
    </source>
</evidence>
<keyword evidence="3" id="KW-1185">Reference proteome</keyword>
<proteinExistence type="predicted"/>
<evidence type="ECO:0008006" key="4">
    <source>
        <dbReference type="Google" id="ProtNLM"/>
    </source>
</evidence>
<dbReference type="RefSeq" id="WP_342848869.1">
    <property type="nucleotide sequence ID" value="NZ_JBBMQO010000007.1"/>
</dbReference>
<protein>
    <recommendedName>
        <fullName evidence="4">Acyloxyacyl hydrolase</fullName>
    </recommendedName>
</protein>
<feature type="signal peptide" evidence="1">
    <location>
        <begin position="1"/>
        <end position="20"/>
    </location>
</feature>
<reference evidence="2 3" key="1">
    <citation type="submission" date="2024-03" db="EMBL/GenBank/DDBJ databases">
        <title>Community enrichment and isolation of bacterial strains for fucoidan degradation.</title>
        <authorList>
            <person name="Sichert A."/>
        </authorList>
    </citation>
    <scope>NUCLEOTIDE SEQUENCE [LARGE SCALE GENOMIC DNA]</scope>
    <source>
        <strain evidence="2 3">AS62</strain>
    </source>
</reference>
<dbReference type="EMBL" id="JBBMQO010000007">
    <property type="protein sequence ID" value="MEM5502594.1"/>
    <property type="molecule type" value="Genomic_DNA"/>
</dbReference>
<name>A0ABU9T8Y1_9HYPH</name>
<sequence>MFKKITLILSALFFSNGAHAGENSLSEGVSFFVGQFSASSFPGDANIPFAGDLESNYNFGMIYNRDLVELGHGFFWGGEVGGAIRLGDNQPTSAEIWAGATIRHQGLDIGFVNVAPRFTFGLSAVTDTIGIETKRAHAAGTDAALLFYLGPEIAFSFEQLPKTEFFYRTHHRSGANGTLSNMSGGHNAHVFGVRRNF</sequence>
<dbReference type="Proteomes" id="UP001477870">
    <property type="component" value="Unassembled WGS sequence"/>
</dbReference>
<gene>
    <name evidence="2" type="ORF">WNY59_13440</name>
</gene>
<accession>A0ABU9T8Y1</accession>
<evidence type="ECO:0000313" key="3">
    <source>
        <dbReference type="Proteomes" id="UP001477870"/>
    </source>
</evidence>
<evidence type="ECO:0000313" key="2">
    <source>
        <dbReference type="EMBL" id="MEM5502594.1"/>
    </source>
</evidence>
<keyword evidence="1" id="KW-0732">Signal</keyword>